<protein>
    <submittedName>
        <fullName evidence="5">Trypsin-like peptidase domain-containing protein</fullName>
    </submittedName>
</protein>
<dbReference type="InterPro" id="IPR043504">
    <property type="entry name" value="Peptidase_S1_PA_chymotrypsin"/>
</dbReference>
<dbReference type="Proteomes" id="UP001215827">
    <property type="component" value="Chromosome"/>
</dbReference>
<evidence type="ECO:0000256" key="2">
    <source>
        <dbReference type="SAM" id="MobiDB-lite"/>
    </source>
</evidence>
<accession>A0ABY8FNS6</accession>
<evidence type="ECO:0000256" key="3">
    <source>
        <dbReference type="SAM" id="Phobius"/>
    </source>
</evidence>
<keyword evidence="4" id="KW-0732">Signal</keyword>
<feature type="region of interest" description="Disordered" evidence="2">
    <location>
        <begin position="504"/>
        <end position="526"/>
    </location>
</feature>
<feature type="coiled-coil region" evidence="1">
    <location>
        <begin position="255"/>
        <end position="286"/>
    </location>
</feature>
<keyword evidence="6" id="KW-1185">Reference proteome</keyword>
<organism evidence="5 6">
    <name type="scientific">Altererythrobacter arenosus</name>
    <dbReference type="NCBI Taxonomy" id="3032592"/>
    <lineage>
        <taxon>Bacteria</taxon>
        <taxon>Pseudomonadati</taxon>
        <taxon>Pseudomonadota</taxon>
        <taxon>Alphaproteobacteria</taxon>
        <taxon>Sphingomonadales</taxon>
        <taxon>Erythrobacteraceae</taxon>
        <taxon>Altererythrobacter</taxon>
    </lineage>
</organism>
<feature type="transmembrane region" description="Helical" evidence="3">
    <location>
        <begin position="329"/>
        <end position="349"/>
    </location>
</feature>
<dbReference type="SUPFAM" id="SSF50494">
    <property type="entry name" value="Trypsin-like serine proteases"/>
    <property type="match status" value="1"/>
</dbReference>
<dbReference type="PANTHER" id="PTHR43019">
    <property type="entry name" value="SERINE ENDOPROTEASE DEGS"/>
    <property type="match status" value="1"/>
</dbReference>
<evidence type="ECO:0000256" key="1">
    <source>
        <dbReference type="SAM" id="Coils"/>
    </source>
</evidence>
<reference evidence="5 6" key="1">
    <citation type="submission" date="2023-03" db="EMBL/GenBank/DDBJ databases">
        <title>Altererythrobacter sp. CAU 1644 isolated from sand.</title>
        <authorList>
            <person name="Kim W."/>
        </authorList>
    </citation>
    <scope>NUCLEOTIDE SEQUENCE [LARGE SCALE GENOMIC DNA]</scope>
    <source>
        <strain evidence="5 6">CAU 1644</strain>
    </source>
</reference>
<name>A0ABY8FNS6_9SPHN</name>
<proteinExistence type="predicted"/>
<gene>
    <name evidence="5" type="ORF">P7228_10970</name>
</gene>
<dbReference type="EMBL" id="CP121106">
    <property type="protein sequence ID" value="WFL76517.1"/>
    <property type="molecule type" value="Genomic_DNA"/>
</dbReference>
<dbReference type="InterPro" id="IPR009003">
    <property type="entry name" value="Peptidase_S1_PA"/>
</dbReference>
<keyword evidence="3" id="KW-1133">Transmembrane helix</keyword>
<evidence type="ECO:0000256" key="4">
    <source>
        <dbReference type="SAM" id="SignalP"/>
    </source>
</evidence>
<evidence type="ECO:0000313" key="6">
    <source>
        <dbReference type="Proteomes" id="UP001215827"/>
    </source>
</evidence>
<feature type="compositionally biased region" description="Polar residues" evidence="2">
    <location>
        <begin position="515"/>
        <end position="526"/>
    </location>
</feature>
<feature type="chain" id="PRO_5047391503" evidence="4">
    <location>
        <begin position="23"/>
        <end position="526"/>
    </location>
</feature>
<dbReference type="Pfam" id="PF13365">
    <property type="entry name" value="Trypsin_2"/>
    <property type="match status" value="1"/>
</dbReference>
<dbReference type="PANTHER" id="PTHR43019:SF23">
    <property type="entry name" value="PROTEASE DO-LIKE 5, CHLOROPLASTIC"/>
    <property type="match status" value="1"/>
</dbReference>
<keyword evidence="1" id="KW-0175">Coiled coil</keyword>
<feature type="signal peptide" evidence="4">
    <location>
        <begin position="1"/>
        <end position="22"/>
    </location>
</feature>
<evidence type="ECO:0000313" key="5">
    <source>
        <dbReference type="EMBL" id="WFL76517.1"/>
    </source>
</evidence>
<dbReference type="Gene3D" id="2.40.10.10">
    <property type="entry name" value="Trypsin-like serine proteases"/>
    <property type="match status" value="2"/>
</dbReference>
<dbReference type="PRINTS" id="PR00834">
    <property type="entry name" value="PROTEASES2C"/>
</dbReference>
<keyword evidence="3" id="KW-0812">Transmembrane</keyword>
<feature type="transmembrane region" description="Helical" evidence="3">
    <location>
        <begin position="298"/>
        <end position="317"/>
    </location>
</feature>
<keyword evidence="3" id="KW-0472">Membrane</keyword>
<dbReference type="InterPro" id="IPR001940">
    <property type="entry name" value="Peptidase_S1C"/>
</dbReference>
<dbReference type="RefSeq" id="WP_278015283.1">
    <property type="nucleotide sequence ID" value="NZ_CP121106.1"/>
</dbReference>
<sequence>MTRILCLLALLLALAFPQTTNADPADIDAAARGVVRVVIIGSSGEEVYPVSHGSGFAVSATKVVTNAHVVREALLDDTLRIGIVPSEGEEAAYGKAVSVSPRNDLALIEITEGSLRLPPLTIAGGAAGDMGEVSSVGYPMNVDRAQGLDIGDIFRAQPPVKSRGFLSGARPSRQFDTILHTAPIARGNSGGPLLDACGRVLGVNSFGADSDGSDAEFYFAVSNRELLPFLRANEVEPRTNSLPCKSIDDLDAAERARLEQQRSDARERLEARENELREKRDRARFEAQLSVMDERENALALALILLMVASAAGYIGWNARQQEESERRAMIGFAVAGLSLVGAIVLWITRPGLEEIDRRVQAATGSENQDGGQNPDSLASEGTLLCSLLPDRSRVTSARTDDVEFDWAADGCVNTRTQYGYLNGDWTRVLVPDDEDAVSVNHYDPKTRTFRTDRYLLGRAAMSQAREARGEYSPPSCGVTDAARTLGEQQSGVLSLLPNRPNERLVYSCEPSPTRRATSSTGDSEE</sequence>